<dbReference type="AlphaFoldDB" id="A0AAD8LGR0"/>
<evidence type="ECO:0000313" key="1">
    <source>
        <dbReference type="EMBL" id="KAK1442325.1"/>
    </source>
</evidence>
<proteinExistence type="predicted"/>
<organism evidence="1 2">
    <name type="scientific">Babesia gibsoni</name>
    <dbReference type="NCBI Taxonomy" id="33632"/>
    <lineage>
        <taxon>Eukaryota</taxon>
        <taxon>Sar</taxon>
        <taxon>Alveolata</taxon>
        <taxon>Apicomplexa</taxon>
        <taxon>Aconoidasida</taxon>
        <taxon>Piroplasmida</taxon>
        <taxon>Babesiidae</taxon>
        <taxon>Babesia</taxon>
    </lineage>
</organism>
<dbReference type="Proteomes" id="UP001230268">
    <property type="component" value="Unassembled WGS sequence"/>
</dbReference>
<gene>
    <name evidence="1" type="ORF">BgAZ_403550</name>
</gene>
<protein>
    <submittedName>
        <fullName evidence="1">Uncharacterized protein</fullName>
    </submittedName>
</protein>
<comment type="caution">
    <text evidence="1">The sequence shown here is derived from an EMBL/GenBank/DDBJ whole genome shotgun (WGS) entry which is preliminary data.</text>
</comment>
<reference evidence="1" key="1">
    <citation type="submission" date="2023-08" db="EMBL/GenBank/DDBJ databases">
        <title>Draft sequence of the Babesia gibsoni genome.</title>
        <authorList>
            <person name="Yamagishi J.Y."/>
            <person name="Xuan X.X."/>
        </authorList>
    </citation>
    <scope>NUCLEOTIDE SEQUENCE</scope>
    <source>
        <strain evidence="1">Azabu</strain>
    </source>
</reference>
<name>A0AAD8LGR0_BABGI</name>
<evidence type="ECO:0000313" key="2">
    <source>
        <dbReference type="Proteomes" id="UP001230268"/>
    </source>
</evidence>
<keyword evidence="2" id="KW-1185">Reference proteome</keyword>
<sequence length="688" mass="77300">MVYAAVTDSSSATDSGEVGVAFQNLDIERLFVDSDEMTVMKTLQTMHLANFQLDDEMKSVMTEEIEPILLYSGNMLGMCSLIKQTQVSLNQLKTLCQAFRTCRQDVESENTLFGYDEENLANFMDKCITHYQINGSFPPSLDGEEEFDSTELLHKAVQLLGRLSMENFRLLKRNDMLTSYKLLKVRTPAFISLVRHIIEREDAKLASTELLNAEDGPIEPPSTDHTAAIPYHGTGDIRIRGLGTVRKDSFLSFISETQSVLDYNVSKLLKNCQAAISSSNIELLIEASICLLLANEGNDQYVEQLWEARLKVTRLESSVMVVGSLSSCQKILSQLLTSVVYHMFSQRVNAEALAKLKRLLGISTADDKPERSRQQKVVNVEFSQQEYWVATFDLLKRNFERLQMDSILEYHTNLNRLIETFCESLKGCELVNSAFTELGMDVAKEFSHVEKKVVEKLEGIYREGSLASATSTVEDIEKRINSRELCVSHIKSMGKFLVRVDPKIAKEVEAKVIAMMERISQSFEVPGAPAQDKGTLDSYGEDGAVQRWLQDSGVHNVVMDMESFWPKLETQVVAILDIIAKKCIIPSTGEDRLVKTLIGSGALSSHYALLGARIFPRCIKRACLTHWIQACEELSPKEKALLTLSLRDVKPGEGTKPLTDGLKMLEKKVGKKLINEHKETYEGLRNLM</sequence>
<dbReference type="EMBL" id="JAVEPI010000004">
    <property type="protein sequence ID" value="KAK1442325.1"/>
    <property type="molecule type" value="Genomic_DNA"/>
</dbReference>
<accession>A0AAD8LGR0</accession>